<feature type="transmembrane region" description="Helical" evidence="1">
    <location>
        <begin position="6"/>
        <end position="22"/>
    </location>
</feature>
<accession>A0A2P2QJ98</accession>
<dbReference type="EMBL" id="GGEC01086604">
    <property type="protein sequence ID" value="MBX67088.1"/>
    <property type="molecule type" value="Transcribed_RNA"/>
</dbReference>
<reference evidence="2" key="1">
    <citation type="submission" date="2018-02" db="EMBL/GenBank/DDBJ databases">
        <title>Rhizophora mucronata_Transcriptome.</title>
        <authorList>
            <person name="Meera S.P."/>
            <person name="Sreeshan A."/>
            <person name="Augustine A."/>
        </authorList>
    </citation>
    <scope>NUCLEOTIDE SEQUENCE</scope>
    <source>
        <tissue evidence="2">Leaf</tissue>
    </source>
</reference>
<sequence>MSYSVFFPFVFVVFVWFFCFLAQTV</sequence>
<proteinExistence type="predicted"/>
<evidence type="ECO:0000256" key="1">
    <source>
        <dbReference type="SAM" id="Phobius"/>
    </source>
</evidence>
<protein>
    <submittedName>
        <fullName evidence="2">Uncharacterized protein</fullName>
    </submittedName>
</protein>
<dbReference type="AlphaFoldDB" id="A0A2P2QJ98"/>
<keyword evidence="1" id="KW-1133">Transmembrane helix</keyword>
<keyword evidence="1" id="KW-0812">Transmembrane</keyword>
<evidence type="ECO:0000313" key="2">
    <source>
        <dbReference type="EMBL" id="MBX67088.1"/>
    </source>
</evidence>
<name>A0A2P2QJ98_RHIMU</name>
<keyword evidence="1" id="KW-0472">Membrane</keyword>
<organism evidence="2">
    <name type="scientific">Rhizophora mucronata</name>
    <name type="common">Asiatic mangrove</name>
    <dbReference type="NCBI Taxonomy" id="61149"/>
    <lineage>
        <taxon>Eukaryota</taxon>
        <taxon>Viridiplantae</taxon>
        <taxon>Streptophyta</taxon>
        <taxon>Embryophyta</taxon>
        <taxon>Tracheophyta</taxon>
        <taxon>Spermatophyta</taxon>
        <taxon>Magnoliopsida</taxon>
        <taxon>eudicotyledons</taxon>
        <taxon>Gunneridae</taxon>
        <taxon>Pentapetalae</taxon>
        <taxon>rosids</taxon>
        <taxon>fabids</taxon>
        <taxon>Malpighiales</taxon>
        <taxon>Rhizophoraceae</taxon>
        <taxon>Rhizophora</taxon>
    </lineage>
</organism>